<reference evidence="5" key="1">
    <citation type="submission" date="2009-09" db="EMBL/GenBank/DDBJ databases">
        <title>The complete chromosome of Sebaldella termitidis ATCC 33386.</title>
        <authorList>
            <consortium name="US DOE Joint Genome Institute (JGI-PGF)"/>
            <person name="Lucas S."/>
            <person name="Copeland A."/>
            <person name="Lapidus A."/>
            <person name="Glavina del Rio T."/>
            <person name="Dalin E."/>
            <person name="Tice H."/>
            <person name="Bruce D."/>
            <person name="Goodwin L."/>
            <person name="Pitluck S."/>
            <person name="Kyrpides N."/>
            <person name="Mavromatis K."/>
            <person name="Ivanova N."/>
            <person name="Mikhailova N."/>
            <person name="Sims D."/>
            <person name="Meincke L."/>
            <person name="Brettin T."/>
            <person name="Detter J.C."/>
            <person name="Han C."/>
            <person name="Larimer F."/>
            <person name="Land M."/>
            <person name="Hauser L."/>
            <person name="Markowitz V."/>
            <person name="Cheng J.F."/>
            <person name="Hugenholtz P."/>
            <person name="Woyke T."/>
            <person name="Wu D."/>
            <person name="Eisen J.A."/>
        </authorList>
    </citation>
    <scope>NUCLEOTIDE SEQUENCE [LARGE SCALE GENOMIC DNA]</scope>
    <source>
        <strain evidence="5">ATCC 33386 / NCTC 11300</strain>
    </source>
</reference>
<dbReference type="HOGENOM" id="CLU_069356_27_3_0"/>
<dbReference type="PANTHER" id="PTHR30055:SF226">
    <property type="entry name" value="HTH-TYPE TRANSCRIPTIONAL REGULATOR PKSA"/>
    <property type="match status" value="1"/>
</dbReference>
<sequence length="191" mass="21974">MKIISNRQITDAAMELIIEKGYSNMTTKDIAVRANVNETTLFRRFGSKKEIILRALSEGFWLPVLNTKIFADADWDLRSDLERFMLEYIKKITPDMVKMSIGLRSPQIYEDTAPYIMKVPESFINALQSYFEIMKQKGKIIEGEPKVLAQTIFSSIFGFVFLQASFGNMLSLSKQEKYVKESIKIFVNGIE</sequence>
<dbReference type="PROSITE" id="PS01081">
    <property type="entry name" value="HTH_TETR_1"/>
    <property type="match status" value="1"/>
</dbReference>
<protein>
    <submittedName>
        <fullName evidence="4">Transcriptional regulator, TetR family</fullName>
    </submittedName>
</protein>
<dbReference type="Proteomes" id="UP000000845">
    <property type="component" value="Chromosome"/>
</dbReference>
<dbReference type="GO" id="GO:0003700">
    <property type="term" value="F:DNA-binding transcription factor activity"/>
    <property type="evidence" value="ECO:0007669"/>
    <property type="project" value="TreeGrafter"/>
</dbReference>
<evidence type="ECO:0000313" key="4">
    <source>
        <dbReference type="EMBL" id="ACZ07375.1"/>
    </source>
</evidence>
<dbReference type="InterPro" id="IPR001647">
    <property type="entry name" value="HTH_TetR"/>
</dbReference>
<gene>
    <name evidence="4" type="ordered locus">Sterm_0500</name>
</gene>
<dbReference type="InterPro" id="IPR050109">
    <property type="entry name" value="HTH-type_TetR-like_transc_reg"/>
</dbReference>
<dbReference type="EMBL" id="CP001739">
    <property type="protein sequence ID" value="ACZ07375.1"/>
    <property type="molecule type" value="Genomic_DNA"/>
</dbReference>
<evidence type="ECO:0000313" key="5">
    <source>
        <dbReference type="Proteomes" id="UP000000845"/>
    </source>
</evidence>
<keyword evidence="1 2" id="KW-0238">DNA-binding</keyword>
<dbReference type="KEGG" id="str:Sterm_0500"/>
<name>D1AMZ9_SEBTE</name>
<dbReference type="PROSITE" id="PS50977">
    <property type="entry name" value="HTH_TETR_2"/>
    <property type="match status" value="1"/>
</dbReference>
<dbReference type="PRINTS" id="PR00455">
    <property type="entry name" value="HTHTETR"/>
</dbReference>
<evidence type="ECO:0000256" key="2">
    <source>
        <dbReference type="PROSITE-ProRule" id="PRU00335"/>
    </source>
</evidence>
<dbReference type="InterPro" id="IPR023772">
    <property type="entry name" value="DNA-bd_HTH_TetR-type_CS"/>
</dbReference>
<proteinExistence type="predicted"/>
<dbReference type="InterPro" id="IPR009057">
    <property type="entry name" value="Homeodomain-like_sf"/>
</dbReference>
<reference evidence="4 5" key="2">
    <citation type="journal article" date="2010" name="Stand. Genomic Sci.">
        <title>Complete genome sequence of Sebaldella termitidis type strain (NCTC 11300).</title>
        <authorList>
            <person name="Harmon-Smith M."/>
            <person name="Celia L."/>
            <person name="Chertkov O."/>
            <person name="Lapidus A."/>
            <person name="Copeland A."/>
            <person name="Glavina Del Rio T."/>
            <person name="Nolan M."/>
            <person name="Lucas S."/>
            <person name="Tice H."/>
            <person name="Cheng J.F."/>
            <person name="Han C."/>
            <person name="Detter J.C."/>
            <person name="Bruce D."/>
            <person name="Goodwin L."/>
            <person name="Pitluck S."/>
            <person name="Pati A."/>
            <person name="Liolios K."/>
            <person name="Ivanova N."/>
            <person name="Mavromatis K."/>
            <person name="Mikhailova N."/>
            <person name="Chen A."/>
            <person name="Palaniappan K."/>
            <person name="Land M."/>
            <person name="Hauser L."/>
            <person name="Chang Y.J."/>
            <person name="Jeffries C.D."/>
            <person name="Brettin T."/>
            <person name="Goker M."/>
            <person name="Beck B."/>
            <person name="Bristow J."/>
            <person name="Eisen J.A."/>
            <person name="Markowitz V."/>
            <person name="Hugenholtz P."/>
            <person name="Kyrpides N.C."/>
            <person name="Klenk H.P."/>
            <person name="Chen F."/>
        </authorList>
    </citation>
    <scope>NUCLEOTIDE SEQUENCE [LARGE SCALE GENOMIC DNA]</scope>
    <source>
        <strain evidence="5">ATCC 33386 / NCTC 11300</strain>
    </source>
</reference>
<dbReference type="eggNOG" id="COG1309">
    <property type="taxonomic scope" value="Bacteria"/>
</dbReference>
<dbReference type="Gene3D" id="1.10.357.10">
    <property type="entry name" value="Tetracycline Repressor, domain 2"/>
    <property type="match status" value="1"/>
</dbReference>
<evidence type="ECO:0000256" key="1">
    <source>
        <dbReference type="ARBA" id="ARBA00023125"/>
    </source>
</evidence>
<dbReference type="AlphaFoldDB" id="D1AMZ9"/>
<dbReference type="STRING" id="526218.Sterm_0500"/>
<evidence type="ECO:0000259" key="3">
    <source>
        <dbReference type="PROSITE" id="PS50977"/>
    </source>
</evidence>
<dbReference type="SUPFAM" id="SSF46689">
    <property type="entry name" value="Homeodomain-like"/>
    <property type="match status" value="1"/>
</dbReference>
<feature type="domain" description="HTH tetR-type" evidence="3">
    <location>
        <begin position="3"/>
        <end position="63"/>
    </location>
</feature>
<feature type="DNA-binding region" description="H-T-H motif" evidence="2">
    <location>
        <begin position="26"/>
        <end position="45"/>
    </location>
</feature>
<dbReference type="Pfam" id="PF00440">
    <property type="entry name" value="TetR_N"/>
    <property type="match status" value="1"/>
</dbReference>
<organism evidence="4 5">
    <name type="scientific">Sebaldella termitidis (strain ATCC 33386 / NCTC 11300)</name>
    <dbReference type="NCBI Taxonomy" id="526218"/>
    <lineage>
        <taxon>Bacteria</taxon>
        <taxon>Fusobacteriati</taxon>
        <taxon>Fusobacteriota</taxon>
        <taxon>Fusobacteriia</taxon>
        <taxon>Fusobacteriales</taxon>
        <taxon>Leptotrichiaceae</taxon>
        <taxon>Sebaldella</taxon>
    </lineage>
</organism>
<dbReference type="RefSeq" id="WP_012859973.1">
    <property type="nucleotide sequence ID" value="NC_013517.1"/>
</dbReference>
<dbReference type="GO" id="GO:0000976">
    <property type="term" value="F:transcription cis-regulatory region binding"/>
    <property type="evidence" value="ECO:0007669"/>
    <property type="project" value="TreeGrafter"/>
</dbReference>
<accession>D1AMZ9</accession>
<dbReference type="PANTHER" id="PTHR30055">
    <property type="entry name" value="HTH-TYPE TRANSCRIPTIONAL REGULATOR RUTR"/>
    <property type="match status" value="1"/>
</dbReference>
<keyword evidence="5" id="KW-1185">Reference proteome</keyword>